<protein>
    <submittedName>
        <fullName evidence="5">Unnamed protein product</fullName>
    </submittedName>
</protein>
<feature type="repeat" description="ANK" evidence="3">
    <location>
        <begin position="681"/>
        <end position="713"/>
    </location>
</feature>
<dbReference type="InterPro" id="IPR002110">
    <property type="entry name" value="Ankyrin_rpt"/>
</dbReference>
<feature type="repeat" description="ANK" evidence="3">
    <location>
        <begin position="2325"/>
        <end position="2351"/>
    </location>
</feature>
<keyword evidence="6" id="KW-1185">Reference proteome</keyword>
<feature type="repeat" description="ANK" evidence="3">
    <location>
        <begin position="1087"/>
        <end position="1113"/>
    </location>
</feature>
<feature type="repeat" description="ANK" evidence="3">
    <location>
        <begin position="1018"/>
        <end position="1044"/>
    </location>
</feature>
<feature type="repeat" description="ANK" evidence="3">
    <location>
        <begin position="523"/>
        <end position="548"/>
    </location>
</feature>
<comment type="caution">
    <text evidence="5">The sequence shown here is derived from an EMBL/GenBank/DDBJ whole genome shotgun (WGS) entry which is preliminary data.</text>
</comment>
<feature type="repeat" description="ANK" evidence="3">
    <location>
        <begin position="803"/>
        <end position="835"/>
    </location>
</feature>
<feature type="repeat" description="ANK" evidence="3">
    <location>
        <begin position="1257"/>
        <end position="1289"/>
    </location>
</feature>
<evidence type="ECO:0000256" key="1">
    <source>
        <dbReference type="ARBA" id="ARBA00022737"/>
    </source>
</evidence>
<evidence type="ECO:0000313" key="6">
    <source>
        <dbReference type="Proteomes" id="UP001165083"/>
    </source>
</evidence>
<dbReference type="SUPFAM" id="SSF48403">
    <property type="entry name" value="Ankyrin repeat"/>
    <property type="match status" value="8"/>
</dbReference>
<feature type="repeat" description="ANK" evidence="3">
    <location>
        <begin position="1836"/>
        <end position="1868"/>
    </location>
</feature>
<feature type="repeat" description="ANK" evidence="3">
    <location>
        <begin position="2166"/>
        <end position="2198"/>
    </location>
</feature>
<dbReference type="PANTHER" id="PTHR24198:SF165">
    <property type="entry name" value="ANKYRIN REPEAT-CONTAINING PROTEIN-RELATED"/>
    <property type="match status" value="1"/>
</dbReference>
<keyword evidence="2 3" id="KW-0040">ANK repeat</keyword>
<evidence type="ECO:0000256" key="2">
    <source>
        <dbReference type="ARBA" id="ARBA00023043"/>
    </source>
</evidence>
<dbReference type="Pfam" id="PF12796">
    <property type="entry name" value="Ank_2"/>
    <property type="match status" value="4"/>
</dbReference>
<keyword evidence="1" id="KW-0677">Repeat</keyword>
<evidence type="ECO:0000313" key="5">
    <source>
        <dbReference type="EMBL" id="GMF22608.1"/>
    </source>
</evidence>
<accession>A0A9W6TYQ9</accession>
<dbReference type="PRINTS" id="PR01415">
    <property type="entry name" value="ANKYRIN"/>
</dbReference>
<dbReference type="EMBL" id="BSXW01000446">
    <property type="protein sequence ID" value="GMF22608.1"/>
    <property type="molecule type" value="Genomic_DNA"/>
</dbReference>
<proteinExistence type="predicted"/>
<sequence length="2847" mass="318121">MMEKDAEFLGAIEFSNEQHMQTASLRTVRDMIYAQVQRVPEDFNFLCQGREVEKVWEVDRRAWSIVPFALRGSPGLRSNILAKNRRLKRPAVNSPFEFRYMGNLITRYKKYIHDIKPVYKHRAFHLRKNAPKKRLDPSVEWRVATTWSGEWIYEQQLIKTHSKSEILKCLRTATRPQQGVLMVKSHFGEILSPCSIIDAADANKSIDRSSSAIIEDIPLLPSPNEEKRMQRIVAMNLRERKREDKSRKQRLQWKARLIAMEAQHQMEERLPTENAKEGQQAVSKDKNQAICSSTNSSMKTVLVRIEEDNVLPSRLIYCEPKKRRRPQKVEWPRARSYQWDIPQRLLSAFPPENKKLKVSKLSDDVSLATPSGTSRNHLGLGRFLSSSNIFLEDNQVEVFPVLIIRPMEEQICVNEYLDNEDDDIVMPSIPPGDETGAFTALKRPWFASKTYLTEFEYNLCANESNFEILYQHIASGTLQDAMWLNRRDVFGRTMLHDAAEFGHANVMELLLKARVIVDIQDSRGDTPLHHAARHGRLKEASMLLREHATPWKLNFEGKSPLYCALETAAEKSPRSVPSAEVNSVDLLADTKLVNERKNFFQAHRVYPQLRQVIDLLWDNYKLKHLVQNDGYDRTNCLDLEKQVYGDMIEACHDGNLLRVQRLVDLDKRPVLKYINDRMEFLQRTALHEATEQGHTATVDLLLKLGADGYLRDQRLQAPLHLAAYKGYDNIVRCLVSKFPQTVSYQDITGCTPLHLAIQQERWNIAIDLINVVKSSPGTSCHDTSAKLSSEVKMLKCVDLQDTQGYTALHYACIHGNLDVCTALINAKAAPSISQCKYNIPKGIPHLLGQWWKGDQRLVGNRKQLIEMSGQSKVVDIEAPVELLLRGCKQNFSNYQERLSVLELLLNHKFTVDSDQGCATLVKISQCPLLHIAAELADTNISVAVEICRRLHKLQVEINMTHPQTGETVLLQECKRICSLLNSFPEANDPGAAEMTNQMALVRSLLELGANADLANETNGESPLGCAAWYGHLPLLNLLLEAGADKDGFLRRCSFSSLHFAALGNNLACAKMLISRSANVNVKMLPTDAETPLYFAIRSKSKEMVDLLLRNDADPCCLCTVQQGCTTSFRVVLSVPALKDFQVNQFEIGNDAELQSVGAAPLVVSPLRFGLLIAQSLKMFSVPDELNCTVERLHRHDQWGDMEIICSMLAKQLLENNGGSKGIITHDDIYLASKLGFWGLMQMLLCQQVKLSSAPSSYGMNALHLASASGQTKIVTALVAGGMNVNCVTRAVSRKPKTASARKTLYDWIGCGHNGALFFALIHGHTETAAKLLVLGANPEQTIPHLRKIIRWRTGSLRDGYKNVHEHVALRFVVSESMKKAVRTRYFEKNVHSTPQHDGQPQLVDEASVNLSHLIECSINQKVPLLHLVVALGYVRLVQCCVEAGMSIFSEFVAPPEPHVGMAGWNAPPETPIHIAIACGHLEIVKYFATIVQNQFPGCFIREGKTLKSLLVTASEEHQLKVLRFLLKSGKDGGGFAYETCADEFQSALSTCAEAQFVEGFELLTQNGPKPNIHTLVSALKGIILSTTKSPASSIASTVEPLGGDERTYRVAFSGERYQHDIKKNSVKKATKLLQMILSLGCDGEISEFIGTSPIFDLVLNTLVICSRHQLWFVLETVFVQHQEYFVDVASIWKPVLVRAAGCCMVLHRAAMHNQVELVLFLLRLGVPPNLQLSQVPPTKCPIWYAASRCCLNTFLCLALHSKSFIEDLLFGQELNNLPLVFRSIEESRSSLSTSDTACKWQNLGVFGCVDLPKKKTSGYLIQKLTNYGLMISRGHTDNSLLHHACRRGELLAVQVLVQAGADMTALNRKGESPLDVASSRKDAFGLLVVRFLLSEMAHKKLSTLPIFVNRALIRCFAQDAPCNLNIARALLDSGADVRYVIAATEEEKNICGAQISAVFYAMKTAQLAGVKLLLEHGAEITTSLIEAFLETFLIDSKSTPRQYWRRFSRFMKPTGGKELLLDVEGIMKVVLKKKVFPGAMNSDLVHQMLLSASALAGTIAKEVGVDKQFWGVVNLILDRYPKEITSRKAEWNQKAALHYSVASLELPTTIKLLELRGFDLLAEDENKQTPLHLAAAGGDEVVCRLLLQKLQSNTAKATAIDVPDIHGRTALHLAVINGHVLAANMLLAAGASLDIRCHNGLTALLYAAKCNRLAILIALHPRSAHNTLITSNGDAGVFVALRNGAFSVVRWLMNLYEQESNNKRALFALRCASGRTILHYAAIYGDADTLQILLQTAADVALHSPSEDDSAKPNIKAIIDARDQLGYTPLAYAFAFGRLQAVRMLCKVGADPYASIDHSGEPGAHPYTTSFDIARLLQWFALPGWFSFVSKCLPAQEKIRLVRSDSIEEDYFWNSSYNYRNSRWKPPLEWRRKWKRIPAARLLKSEPLRRGKDLVRTSIRSWKFPGKSIFDYACETGNAQIAEFLISLQLPQLFSSLSYQVQRRNFMQAVRWNRIEIVKVLITSTAPGNTSIESTTGNHFLDFLENGIECAVSRGLEEIAIYLVSQWQGIKENGEQATPSAFAFQFAQAFQIACIRRLPKLVERMIERGGEQLVEFQLQEGPALVYAFAFGHKDIVTLLLSNGADPSIPTASYSAPSVRKWVELGSLKYVGVAWQPQITTTDTRFHRPAFVGPLDTYETSAERLPIEDLCRMFAVTSISSLDHDISFCETNERNSINEEQADCAIRNIPVSMPPSNDNTVRVCDAEPKGKIILEEPAENLSGGNNDGEISVQVTKCFEAKNDTVAVVDANHTKIGEENDQSEPIEARHDCESELNNEAQSADRQAQL</sequence>
<feature type="repeat" description="ANK" evidence="3">
    <location>
        <begin position="2126"/>
        <end position="2149"/>
    </location>
</feature>
<feature type="compositionally biased region" description="Polar residues" evidence="4">
    <location>
        <begin position="2833"/>
        <end position="2847"/>
    </location>
</feature>
<feature type="repeat" description="ANK" evidence="3">
    <location>
        <begin position="490"/>
        <end position="522"/>
    </location>
</feature>
<dbReference type="SMART" id="SM00248">
    <property type="entry name" value="ANK"/>
    <property type="match status" value="32"/>
</dbReference>
<dbReference type="InterPro" id="IPR036770">
    <property type="entry name" value="Ankyrin_rpt-contain_sf"/>
</dbReference>
<organism evidence="5 6">
    <name type="scientific">Phytophthora lilii</name>
    <dbReference type="NCBI Taxonomy" id="2077276"/>
    <lineage>
        <taxon>Eukaryota</taxon>
        <taxon>Sar</taxon>
        <taxon>Stramenopiles</taxon>
        <taxon>Oomycota</taxon>
        <taxon>Peronosporomycetes</taxon>
        <taxon>Peronosporales</taxon>
        <taxon>Peronosporaceae</taxon>
        <taxon>Phytophthora</taxon>
    </lineage>
</organism>
<dbReference type="PROSITE" id="PS50088">
    <property type="entry name" value="ANK_REPEAT"/>
    <property type="match status" value="12"/>
</dbReference>
<dbReference type="Gene3D" id="1.25.40.20">
    <property type="entry name" value="Ankyrin repeat-containing domain"/>
    <property type="match status" value="10"/>
</dbReference>
<dbReference type="Proteomes" id="UP001165083">
    <property type="component" value="Unassembled WGS sequence"/>
</dbReference>
<evidence type="ECO:0000256" key="4">
    <source>
        <dbReference type="SAM" id="MobiDB-lite"/>
    </source>
</evidence>
<dbReference type="Pfam" id="PF00023">
    <property type="entry name" value="Ank"/>
    <property type="match status" value="4"/>
</dbReference>
<reference evidence="5" key="1">
    <citation type="submission" date="2023-04" db="EMBL/GenBank/DDBJ databases">
        <title>Phytophthora lilii NBRC 32176.</title>
        <authorList>
            <person name="Ichikawa N."/>
            <person name="Sato H."/>
            <person name="Tonouchi N."/>
        </authorList>
    </citation>
    <scope>NUCLEOTIDE SEQUENCE</scope>
    <source>
        <strain evidence="5">NBRC 32176</strain>
    </source>
</reference>
<dbReference type="Pfam" id="PF13637">
    <property type="entry name" value="Ank_4"/>
    <property type="match status" value="1"/>
</dbReference>
<dbReference type="PANTHER" id="PTHR24198">
    <property type="entry name" value="ANKYRIN REPEAT AND PROTEIN KINASE DOMAIN-CONTAINING PROTEIN"/>
    <property type="match status" value="1"/>
</dbReference>
<gene>
    <name evidence="5" type="ORF">Plil01_000904300</name>
</gene>
<feature type="region of interest" description="Disordered" evidence="4">
    <location>
        <begin position="2811"/>
        <end position="2847"/>
    </location>
</feature>
<feature type="repeat" description="ANK" evidence="3">
    <location>
        <begin position="2273"/>
        <end position="2305"/>
    </location>
</feature>
<dbReference type="OrthoDB" id="823504at2759"/>
<dbReference type="PROSITE" id="PS50297">
    <property type="entry name" value="ANK_REP_REGION"/>
    <property type="match status" value="12"/>
</dbReference>
<evidence type="ECO:0000256" key="3">
    <source>
        <dbReference type="PROSITE-ProRule" id="PRU00023"/>
    </source>
</evidence>
<name>A0A9W6TYQ9_9STRA</name>